<evidence type="ECO:0000313" key="2">
    <source>
        <dbReference type="Proteomes" id="UP000293550"/>
    </source>
</evidence>
<proteinExistence type="predicted"/>
<evidence type="ECO:0000313" key="1">
    <source>
        <dbReference type="EMBL" id="RZI46628.1"/>
    </source>
</evidence>
<name>A0A4Q7DJU8_9PROT</name>
<gene>
    <name evidence="1" type="ORF">EQU50_03310</name>
</gene>
<dbReference type="Proteomes" id="UP000293550">
    <property type="component" value="Unassembled WGS sequence"/>
</dbReference>
<keyword evidence="2" id="KW-1185">Reference proteome</keyword>
<dbReference type="AlphaFoldDB" id="A0A4Q7DJU8"/>
<dbReference type="RefSeq" id="WP_130153726.1">
    <property type="nucleotide sequence ID" value="NZ_SCFB01000004.1"/>
</dbReference>
<protein>
    <submittedName>
        <fullName evidence="1">Uncharacterized protein</fullName>
    </submittedName>
</protein>
<organism evidence="1 2">
    <name type="scientific">Candidatus Finniella inopinata</name>
    <dbReference type="NCBI Taxonomy" id="1696036"/>
    <lineage>
        <taxon>Bacteria</taxon>
        <taxon>Pseudomonadati</taxon>
        <taxon>Pseudomonadota</taxon>
        <taxon>Alphaproteobacteria</taxon>
        <taxon>Holosporales</taxon>
        <taxon>Candidatus Paracaedibacteraceae</taxon>
        <taxon>Candidatus Finniella</taxon>
    </lineage>
</organism>
<dbReference type="EMBL" id="SCFB01000004">
    <property type="protein sequence ID" value="RZI46628.1"/>
    <property type="molecule type" value="Genomic_DNA"/>
</dbReference>
<accession>A0A4Q7DJU8</accession>
<sequence>MFTRAKQFHNQGILKSYTGEFLQDYLFNGGIIHFGDDTLHVTPETYLECLAMVDGKAGPSYEEGIIDDRGVILADKGLRITNLTYRSQGLADIGGQGLQLENAGIDSRNGMKVEGPIRGHLHHFANSCSFFTESMDRSGLTILNWSNSSNVYLGRESDIFAQDSWNNTGQIFVRGNSSVGSRKKPTALGAVIADGTIIEEAMDEASSKALLGKAVFFSGKGKVILNRLQHTDHYLNTITRHYAVDKLGRQHFTHTTETGYIFQRRTTERTVNRLLKCNTSFNLICQI</sequence>
<reference evidence="1 2" key="1">
    <citation type="submission" date="2018-10" db="EMBL/GenBank/DDBJ databases">
        <title>An updated phylogeny of the Alphaproteobacteria reveals that the parasitic Rickettsiales and Holosporales have independent origins.</title>
        <authorList>
            <person name="Munoz-Gomez S.A."/>
            <person name="Hess S."/>
            <person name="Burger G."/>
            <person name="Lang B.F."/>
            <person name="Susko E."/>
            <person name="Slamovits C.H."/>
            <person name="Roger A.J."/>
        </authorList>
    </citation>
    <scope>NUCLEOTIDE SEQUENCE [LARGE SCALE GENOMIC DNA]</scope>
    <source>
        <strain evidence="1">HOLO01</strain>
    </source>
</reference>
<comment type="caution">
    <text evidence="1">The sequence shown here is derived from an EMBL/GenBank/DDBJ whole genome shotgun (WGS) entry which is preliminary data.</text>
</comment>